<dbReference type="Gene3D" id="3.40.50.300">
    <property type="entry name" value="P-loop containing nucleotide triphosphate hydrolases"/>
    <property type="match status" value="1"/>
</dbReference>
<organism evidence="3 4">
    <name type="scientific">Larimichthys crocea</name>
    <name type="common">Large yellow croaker</name>
    <name type="synonym">Pseudosciaena crocea</name>
    <dbReference type="NCBI Taxonomy" id="215358"/>
    <lineage>
        <taxon>Eukaryota</taxon>
        <taxon>Metazoa</taxon>
        <taxon>Chordata</taxon>
        <taxon>Craniata</taxon>
        <taxon>Vertebrata</taxon>
        <taxon>Euteleostomi</taxon>
        <taxon>Actinopterygii</taxon>
        <taxon>Neopterygii</taxon>
        <taxon>Teleostei</taxon>
        <taxon>Neoteleostei</taxon>
        <taxon>Acanthomorphata</taxon>
        <taxon>Eupercaria</taxon>
        <taxon>Sciaenidae</taxon>
        <taxon>Larimichthys</taxon>
    </lineage>
</organism>
<dbReference type="EMBL" id="REGW02000011">
    <property type="protein sequence ID" value="KAE8290123.1"/>
    <property type="molecule type" value="Genomic_DNA"/>
</dbReference>
<dbReference type="GO" id="GO:0006955">
    <property type="term" value="P:immune response"/>
    <property type="evidence" value="ECO:0007669"/>
    <property type="project" value="TreeGrafter"/>
</dbReference>
<dbReference type="SMART" id="SM00584">
    <property type="entry name" value="TLDc"/>
    <property type="match status" value="1"/>
</dbReference>
<dbReference type="AlphaFoldDB" id="A0A6G0IFN5"/>
<gene>
    <name evidence="3" type="ORF">D5F01_LYC11841</name>
</gene>
<dbReference type="InterPro" id="IPR006073">
    <property type="entry name" value="GTP-bd"/>
</dbReference>
<dbReference type="PANTHER" id="PTHR14241">
    <property type="entry name" value="INTERFERON-INDUCED PROTEIN 44"/>
    <property type="match status" value="1"/>
</dbReference>
<dbReference type="PROSITE" id="PS51886">
    <property type="entry name" value="TLDC"/>
    <property type="match status" value="1"/>
</dbReference>
<evidence type="ECO:0000313" key="4">
    <source>
        <dbReference type="Proteomes" id="UP000424527"/>
    </source>
</evidence>
<name>A0A6G0IFN5_LARCR</name>
<sequence length="629" mass="69710">MIHCVVYVIDACKVSLLTTNMLDKFAAIRKKTNQLGLPQILLLTKVEEACPLVAEDLKNVYRSVYIEKKARELSDSLGIPLSCVLPVKNYSGELDLDLETDILLFSAVQQMLNYTDSFFENQLPCTISFTCLKPSTEKHIEPQQRAAHIITFSPAGVFGPSIMSVVTSSLSKEQQKKLLSLFSHPRLHLLYKATVHGFTAAAAFHSRCDQQGPTVIVAYSAAGFVFGAYTSKDYTQNGQAIMDKEAFLYSIPAEGDKPLRVAGISGQCAFTDGATGPNYGALVFLHGDKAEFQSNPGTSFNFQAAEMHGNDLNLTEFEVYRVENLGDLLPKPWRNIQWTAERKQQLMKTIQSYKSEIKTVHQARVLLVGPVGAGKSSFFNSINSAFRGNMTCQAIAGTGNKSVTTQFRTYNIKAGKGGVPLPLILCDTMGLEEKADAGLDMEDLVSVYKGHVKDRYQSLQSLLADAPGYKQRVTLNDMIHCVVYVIDACKVSLLTTNMLDKFAAIRKKTNQLGLPQILLLTKIDEACPLVAEDLKNVYRSVYIEKKAREVSDSLGIPLSCVLPVKNYSGELDLDLETDILLFSAVQQMLNYADSFFENQVIEDQDQLDLYRSNEHLRPVGSEETKHQIV</sequence>
<feature type="domain" description="TLDc" evidence="2">
    <location>
        <begin position="164"/>
        <end position="323"/>
    </location>
</feature>
<dbReference type="Proteomes" id="UP000424527">
    <property type="component" value="Unassembled WGS sequence"/>
</dbReference>
<evidence type="ECO:0000256" key="1">
    <source>
        <dbReference type="ARBA" id="ARBA00009243"/>
    </source>
</evidence>
<comment type="caution">
    <text evidence="3">The sequence shown here is derived from an EMBL/GenBank/DDBJ whole genome shotgun (WGS) entry which is preliminary data.</text>
</comment>
<dbReference type="InterPro" id="IPR006571">
    <property type="entry name" value="TLDc_dom"/>
</dbReference>
<dbReference type="PANTHER" id="PTHR14241:SF32">
    <property type="entry name" value="VWFA DOMAIN-CONTAINING PROTEIN-RELATED"/>
    <property type="match status" value="1"/>
</dbReference>
<protein>
    <submittedName>
        <fullName evidence="3">Interferon-induced protein 44-like</fullName>
    </submittedName>
</protein>
<keyword evidence="4" id="KW-1185">Reference proteome</keyword>
<dbReference type="CDD" id="cd00882">
    <property type="entry name" value="Ras_like_GTPase"/>
    <property type="match status" value="1"/>
</dbReference>
<proteinExistence type="inferred from homology"/>
<dbReference type="Pfam" id="PF01926">
    <property type="entry name" value="MMR_HSR1"/>
    <property type="match status" value="1"/>
</dbReference>
<evidence type="ECO:0000313" key="3">
    <source>
        <dbReference type="EMBL" id="KAE8290123.1"/>
    </source>
</evidence>
<evidence type="ECO:0000259" key="2">
    <source>
        <dbReference type="PROSITE" id="PS51886"/>
    </source>
</evidence>
<comment type="similarity">
    <text evidence="1">Belongs to the IFI44 family.</text>
</comment>
<dbReference type="SUPFAM" id="SSF52540">
    <property type="entry name" value="P-loop containing nucleoside triphosphate hydrolases"/>
    <property type="match status" value="1"/>
</dbReference>
<accession>A0A6G0IFN5</accession>
<dbReference type="Pfam" id="PF07534">
    <property type="entry name" value="TLD"/>
    <property type="match status" value="1"/>
</dbReference>
<reference evidence="3 4" key="1">
    <citation type="submission" date="2019-07" db="EMBL/GenBank/DDBJ databases">
        <title>Chromosome genome assembly for large yellow croaker.</title>
        <authorList>
            <person name="Xiao S."/>
        </authorList>
    </citation>
    <scope>NUCLEOTIDE SEQUENCE [LARGE SCALE GENOMIC DNA]</scope>
    <source>
        <strain evidence="3">JMULYC20181020</strain>
        <tissue evidence="3">Muscle</tissue>
    </source>
</reference>
<dbReference type="InterPro" id="IPR027417">
    <property type="entry name" value="P-loop_NTPase"/>
</dbReference>
<dbReference type="GO" id="GO:0005525">
    <property type="term" value="F:GTP binding"/>
    <property type="evidence" value="ECO:0007669"/>
    <property type="project" value="InterPro"/>
</dbReference>